<dbReference type="EMBL" id="OZ034816">
    <property type="protein sequence ID" value="CAL1379344.1"/>
    <property type="molecule type" value="Genomic_DNA"/>
</dbReference>
<accession>A0AAV2E0K4</accession>
<evidence type="ECO:0000313" key="1">
    <source>
        <dbReference type="EMBL" id="CAL1379344.1"/>
    </source>
</evidence>
<dbReference type="Proteomes" id="UP001497516">
    <property type="component" value="Chromosome 3"/>
</dbReference>
<name>A0AAV2E0K4_9ROSI</name>
<gene>
    <name evidence="1" type="ORF">LTRI10_LOCUS20869</name>
</gene>
<proteinExistence type="predicted"/>
<reference evidence="1 2" key="1">
    <citation type="submission" date="2024-04" db="EMBL/GenBank/DDBJ databases">
        <authorList>
            <person name="Fracassetti M."/>
        </authorList>
    </citation>
    <scope>NUCLEOTIDE SEQUENCE [LARGE SCALE GENOMIC DNA]</scope>
</reference>
<protein>
    <submittedName>
        <fullName evidence="1">Uncharacterized protein</fullName>
    </submittedName>
</protein>
<sequence>MPYQPILYILTQKRNSFDRTHSNWIKPLAKFSVTQLNLSWTNHLLHLWDSTLRHHLMIVNRGIGCNCGIQLDCSRRICLPLPTCHCKPLFNNSQPNMILCHCHEGLDRAVASMKVHLRKYFPLYTWESRDSGSLRIRQPILAKRAWLKFSNRRNLIPPSCLLRHIFLQDTHRTRDWPPSKPHQNLAIRLSKRRHRERGSLKQDITCNGRAKATDLINVSFAAQDRVRYFHP</sequence>
<dbReference type="AlphaFoldDB" id="A0AAV2E0K4"/>
<evidence type="ECO:0000313" key="2">
    <source>
        <dbReference type="Proteomes" id="UP001497516"/>
    </source>
</evidence>
<keyword evidence="2" id="KW-1185">Reference proteome</keyword>
<organism evidence="1 2">
    <name type="scientific">Linum trigynum</name>
    <dbReference type="NCBI Taxonomy" id="586398"/>
    <lineage>
        <taxon>Eukaryota</taxon>
        <taxon>Viridiplantae</taxon>
        <taxon>Streptophyta</taxon>
        <taxon>Embryophyta</taxon>
        <taxon>Tracheophyta</taxon>
        <taxon>Spermatophyta</taxon>
        <taxon>Magnoliopsida</taxon>
        <taxon>eudicotyledons</taxon>
        <taxon>Gunneridae</taxon>
        <taxon>Pentapetalae</taxon>
        <taxon>rosids</taxon>
        <taxon>fabids</taxon>
        <taxon>Malpighiales</taxon>
        <taxon>Linaceae</taxon>
        <taxon>Linum</taxon>
    </lineage>
</organism>